<sequence>MNIRLLISAVTVLVSAQVLFAAPKTRTLQSPDGRLAVTVEVGEAVTYSIALDGHTFILPSPVSMTLSDGRVLGKENLSSVRFRTASVRDSIDTPLYRQARVEESYNALTLSFARAGFALEFRAYDEGIAYRFSTSLKDSITVVGEEAVFSFDKDYQAYIPYSSNTKNPFQTSFESQYTVSPLSGFESGRLSITPLLVALDSGEKVLITESDLESYPGMFLGSEGGSTLRGAFAGRPTTYVDGYRCQERILRNSDTLAITTGTRTYPWRIVSVASDDTELPVNNLVWLLGSPSRIEDLSWIRPGQAAWEWWNDWGFTGVDFEAGINTDTYKYMIDFAAERGIPYVVVDEGWSPRTGGDIMKTIPGFDVEEVARYGKSRGVGVILWAVGYVLDDKLEEACSTYSEMGIAGFKVDFMDRDDQEVVEMNYRILETAARYHLVVDLHGMYKPTGLNRTWPNLLNYEGVWGLEQMKWSDEDMLTYDVTFPYIRMAAGPVDYTQGALRNAQMKNFAAVYSDPMSQGTRAHQVALYVIFDSPLTMLCDSPTAYVREQETTEFITAIPTVYDETRVLAGEIGRYIITQRRSGDRWYIGGITGTEARTLTFTPDLPEGSYTFRIFRDGVNAASRGEDYRIETLVWTAGQELSIEAAPGGGFAIIIDRK</sequence>
<evidence type="ECO:0000313" key="10">
    <source>
        <dbReference type="EMBL" id="HIR62845.1"/>
    </source>
</evidence>
<dbReference type="InterPro" id="IPR013780">
    <property type="entry name" value="Glyco_hydro_b"/>
</dbReference>
<evidence type="ECO:0000259" key="9">
    <source>
        <dbReference type="Pfam" id="PF14509"/>
    </source>
</evidence>
<accession>A0A9D1J6N9</accession>
<dbReference type="InterPro" id="IPR013785">
    <property type="entry name" value="Aldolase_TIM"/>
</dbReference>
<evidence type="ECO:0000259" key="8">
    <source>
        <dbReference type="Pfam" id="PF14508"/>
    </source>
</evidence>
<dbReference type="EMBL" id="DVHI01000061">
    <property type="protein sequence ID" value="HIR62845.1"/>
    <property type="molecule type" value="Genomic_DNA"/>
</dbReference>
<evidence type="ECO:0000256" key="2">
    <source>
        <dbReference type="ARBA" id="ARBA00011245"/>
    </source>
</evidence>
<feature type="domain" description="Glycosyl-hydrolase 97 N-terminal" evidence="8">
    <location>
        <begin position="28"/>
        <end position="291"/>
    </location>
</feature>
<reference evidence="10" key="2">
    <citation type="journal article" date="2021" name="PeerJ">
        <title>Extensive microbial diversity within the chicken gut microbiome revealed by metagenomics and culture.</title>
        <authorList>
            <person name="Gilroy R."/>
            <person name="Ravi A."/>
            <person name="Getino M."/>
            <person name="Pursley I."/>
            <person name="Horton D.L."/>
            <person name="Alikhan N.F."/>
            <person name="Baker D."/>
            <person name="Gharbi K."/>
            <person name="Hall N."/>
            <person name="Watson M."/>
            <person name="Adriaenssens E.M."/>
            <person name="Foster-Nyarko E."/>
            <person name="Jarju S."/>
            <person name="Secka A."/>
            <person name="Antonio M."/>
            <person name="Oren A."/>
            <person name="Chaudhuri R.R."/>
            <person name="La Ragione R."/>
            <person name="Hildebrand F."/>
            <person name="Pallen M.J."/>
        </authorList>
    </citation>
    <scope>NUCLEOTIDE SEQUENCE</scope>
    <source>
        <strain evidence="10">ChiHjej13B12-12457</strain>
    </source>
</reference>
<feature type="domain" description="Glycosyl-hydrolase 97 C-terminal oligomerisation" evidence="9">
    <location>
        <begin position="562"/>
        <end position="655"/>
    </location>
</feature>
<dbReference type="SUPFAM" id="SSF51445">
    <property type="entry name" value="(Trans)glycosidases"/>
    <property type="match status" value="1"/>
</dbReference>
<dbReference type="InterPro" id="IPR029483">
    <property type="entry name" value="GH97_C"/>
</dbReference>
<dbReference type="Proteomes" id="UP000886744">
    <property type="component" value="Unassembled WGS sequence"/>
</dbReference>
<dbReference type="InterPro" id="IPR017853">
    <property type="entry name" value="GH"/>
</dbReference>
<dbReference type="PANTHER" id="PTHR35803:SF2">
    <property type="entry name" value="RETAINING ALPHA-GALACTOSIDASE"/>
    <property type="match status" value="1"/>
</dbReference>
<gene>
    <name evidence="10" type="ORF">IAC94_04915</name>
</gene>
<protein>
    <submittedName>
        <fullName evidence="10">Glycoside hydrolase family 97 protein</fullName>
    </submittedName>
</protein>
<evidence type="ECO:0000256" key="3">
    <source>
        <dbReference type="ARBA" id="ARBA00022801"/>
    </source>
</evidence>
<dbReference type="Pfam" id="PF14508">
    <property type="entry name" value="GH97_N"/>
    <property type="match status" value="1"/>
</dbReference>
<dbReference type="GO" id="GO:0030246">
    <property type="term" value="F:carbohydrate binding"/>
    <property type="evidence" value="ECO:0007669"/>
    <property type="project" value="InterPro"/>
</dbReference>
<keyword evidence="5" id="KW-0326">Glycosidase</keyword>
<dbReference type="Gene3D" id="2.70.98.10">
    <property type="match status" value="1"/>
</dbReference>
<feature type="chain" id="PRO_5038963392" evidence="6">
    <location>
        <begin position="22"/>
        <end position="658"/>
    </location>
</feature>
<dbReference type="Pfam" id="PF14509">
    <property type="entry name" value="GH97_C"/>
    <property type="match status" value="1"/>
</dbReference>
<dbReference type="Gene3D" id="2.60.40.1180">
    <property type="entry name" value="Golgi alpha-mannosidase II"/>
    <property type="match status" value="1"/>
</dbReference>
<dbReference type="AlphaFoldDB" id="A0A9D1J6N9"/>
<name>A0A9D1J6N9_9BACT</name>
<dbReference type="InterPro" id="IPR019563">
    <property type="entry name" value="GH97_catalytic"/>
</dbReference>
<dbReference type="InterPro" id="IPR052720">
    <property type="entry name" value="Glycosyl_hydrolase_97"/>
</dbReference>
<dbReference type="InterPro" id="IPR029486">
    <property type="entry name" value="GH97_N"/>
</dbReference>
<reference evidence="10" key="1">
    <citation type="submission" date="2020-10" db="EMBL/GenBank/DDBJ databases">
        <authorList>
            <person name="Gilroy R."/>
        </authorList>
    </citation>
    <scope>NUCLEOTIDE SEQUENCE</scope>
    <source>
        <strain evidence="10">ChiHjej13B12-12457</strain>
    </source>
</reference>
<organism evidence="10 11">
    <name type="scientific">Candidatus Coprenecus avistercoris</name>
    <dbReference type="NCBI Taxonomy" id="2840730"/>
    <lineage>
        <taxon>Bacteria</taxon>
        <taxon>Pseudomonadati</taxon>
        <taxon>Bacteroidota</taxon>
        <taxon>Bacteroidia</taxon>
        <taxon>Bacteroidales</taxon>
        <taxon>Rikenellaceae</taxon>
        <taxon>Rikenellaceae incertae sedis</taxon>
        <taxon>Candidatus Coprenecus</taxon>
    </lineage>
</organism>
<dbReference type="Gene3D" id="3.20.20.70">
    <property type="entry name" value="Aldolase class I"/>
    <property type="match status" value="1"/>
</dbReference>
<comment type="cofactor">
    <cofactor evidence="1">
        <name>Ca(2+)</name>
        <dbReference type="ChEBI" id="CHEBI:29108"/>
    </cofactor>
</comment>
<keyword evidence="4" id="KW-0106">Calcium</keyword>
<feature type="signal peptide" evidence="6">
    <location>
        <begin position="1"/>
        <end position="21"/>
    </location>
</feature>
<dbReference type="InterPro" id="IPR014718">
    <property type="entry name" value="GH-type_carb-bd"/>
</dbReference>
<evidence type="ECO:0000256" key="6">
    <source>
        <dbReference type="SAM" id="SignalP"/>
    </source>
</evidence>
<evidence type="ECO:0000256" key="5">
    <source>
        <dbReference type="ARBA" id="ARBA00023295"/>
    </source>
</evidence>
<evidence type="ECO:0000259" key="7">
    <source>
        <dbReference type="Pfam" id="PF10566"/>
    </source>
</evidence>
<keyword evidence="3 10" id="KW-0378">Hydrolase</keyword>
<evidence type="ECO:0000313" key="11">
    <source>
        <dbReference type="Proteomes" id="UP000886744"/>
    </source>
</evidence>
<dbReference type="GO" id="GO:0016798">
    <property type="term" value="F:hydrolase activity, acting on glycosyl bonds"/>
    <property type="evidence" value="ECO:0007669"/>
    <property type="project" value="UniProtKB-KW"/>
</dbReference>
<comment type="subunit">
    <text evidence="2">Monomer.</text>
</comment>
<proteinExistence type="predicted"/>
<keyword evidence="6" id="KW-0732">Signal</keyword>
<comment type="caution">
    <text evidence="10">The sequence shown here is derived from an EMBL/GenBank/DDBJ whole genome shotgun (WGS) entry which is preliminary data.</text>
</comment>
<dbReference type="Pfam" id="PF10566">
    <property type="entry name" value="Glyco_hydro_97"/>
    <property type="match status" value="1"/>
</dbReference>
<evidence type="ECO:0000256" key="1">
    <source>
        <dbReference type="ARBA" id="ARBA00001913"/>
    </source>
</evidence>
<feature type="domain" description="Glycosyl-hydrolase 97 catalytic" evidence="7">
    <location>
        <begin position="309"/>
        <end position="463"/>
    </location>
</feature>
<evidence type="ECO:0000256" key="4">
    <source>
        <dbReference type="ARBA" id="ARBA00022837"/>
    </source>
</evidence>
<dbReference type="PANTHER" id="PTHR35803">
    <property type="entry name" value="GLUCAN 1,4-ALPHA-GLUCOSIDASE SUSB-RELATED"/>
    <property type="match status" value="1"/>
</dbReference>